<dbReference type="InterPro" id="IPR051012">
    <property type="entry name" value="CellSynth/LPSAsmb/PSIAsmb"/>
</dbReference>
<accession>A0A1I6FN84</accession>
<feature type="chain" id="PRO_5011578826" evidence="4">
    <location>
        <begin position="25"/>
        <end position="686"/>
    </location>
</feature>
<protein>
    <submittedName>
        <fullName evidence="5">Tetratricopeptide repeat-containing protein</fullName>
    </submittedName>
</protein>
<dbReference type="Pfam" id="PF13432">
    <property type="entry name" value="TPR_16"/>
    <property type="match status" value="2"/>
</dbReference>
<organism evidence="5 6">
    <name type="scientific">Robiginitalea myxolifaciens</name>
    <dbReference type="NCBI Taxonomy" id="400055"/>
    <lineage>
        <taxon>Bacteria</taxon>
        <taxon>Pseudomonadati</taxon>
        <taxon>Bacteroidota</taxon>
        <taxon>Flavobacteriia</taxon>
        <taxon>Flavobacteriales</taxon>
        <taxon>Flavobacteriaceae</taxon>
        <taxon>Robiginitalea</taxon>
    </lineage>
</organism>
<sequence length="686" mass="76430">MKRLISLLPIALFTALSFGQENMAAGFRMLESGDFAAAETFFESYLKSNPSNKTAQLCYGRAVGLNGRPEVATNKFQNLLKQYPGDLEITLNYNESLLWDKKFDQAKPLYAKLVQTAPESFGALLGYANTLSNLKEYNEALTWVEKALALDPGNPNAELSKKYILLGYANTLATSDQFEAAEGYLQHIFTIYPEDREALLSLANLYLQQKDFTAARDAFQKMATSPQDSITALNGIALAAHLDEKDKEALETAALSLNKAQILNEFELLERAQNRYIQALIWNRKYVQAGKIIDSLAVAEPQREWILALRATLGLYTGSPKESVRNYNQLLALDSTSFDGNLGKANALFAAGRPEEALEAARKTLNFYPNQKDALQLIEKINRNYIPQLSQQGGYSFDNGNNVAVFSNTTVSLATSTKFQTSLTYGYRTTENTVSGEVAESHNLIAGAAYTPFPKATFSAQVGANAADFMGENYVQPLFNAAFQWEPLKLQNIRLGYQREMENFNAALIAREIVKNHYQLTYNLGTNFGLGWYTQLMHTEQSDANSRDLLFTSLYYSLLRKPALKVGVNYQLMGFTEQVPELYFSPSRYQAIELFADFRGQFSEETGFVLSSAFGQQQVEEDPTSGLFRIEAGLTHQFSKRFGANLYGKYSNVASATAAGFEATEIGVRVNWLMGNQPIFKTSVSQ</sequence>
<dbReference type="Gene3D" id="1.25.40.10">
    <property type="entry name" value="Tetratricopeptide repeat domain"/>
    <property type="match status" value="3"/>
</dbReference>
<proteinExistence type="predicted"/>
<evidence type="ECO:0000313" key="5">
    <source>
        <dbReference type="EMBL" id="SFR31358.1"/>
    </source>
</evidence>
<dbReference type="PANTHER" id="PTHR45586:SF1">
    <property type="entry name" value="LIPOPOLYSACCHARIDE ASSEMBLY PROTEIN B"/>
    <property type="match status" value="1"/>
</dbReference>
<name>A0A1I6FN84_9FLAO</name>
<feature type="signal peptide" evidence="4">
    <location>
        <begin position="1"/>
        <end position="24"/>
    </location>
</feature>
<dbReference type="PROSITE" id="PS50005">
    <property type="entry name" value="TPR"/>
    <property type="match status" value="1"/>
</dbReference>
<gene>
    <name evidence="5" type="ORF">SAMN04490243_0185</name>
</gene>
<dbReference type="InterPro" id="IPR011990">
    <property type="entry name" value="TPR-like_helical_dom_sf"/>
</dbReference>
<dbReference type="Proteomes" id="UP000199534">
    <property type="component" value="Unassembled WGS sequence"/>
</dbReference>
<keyword evidence="1" id="KW-0677">Repeat</keyword>
<dbReference type="RefSeq" id="WP_092979941.1">
    <property type="nucleotide sequence ID" value="NZ_FOYQ01000001.1"/>
</dbReference>
<keyword evidence="2 3" id="KW-0802">TPR repeat</keyword>
<keyword evidence="6" id="KW-1185">Reference proteome</keyword>
<feature type="repeat" description="TPR" evidence="3">
    <location>
        <begin position="121"/>
        <end position="154"/>
    </location>
</feature>
<reference evidence="5 6" key="1">
    <citation type="submission" date="2016-10" db="EMBL/GenBank/DDBJ databases">
        <authorList>
            <person name="de Groot N.N."/>
        </authorList>
    </citation>
    <scope>NUCLEOTIDE SEQUENCE [LARGE SCALE GENOMIC DNA]</scope>
    <source>
        <strain evidence="5 6">DSM 21019</strain>
    </source>
</reference>
<dbReference type="PANTHER" id="PTHR45586">
    <property type="entry name" value="TPR REPEAT-CONTAINING PROTEIN PA4667"/>
    <property type="match status" value="1"/>
</dbReference>
<dbReference type="InterPro" id="IPR019734">
    <property type="entry name" value="TPR_rpt"/>
</dbReference>
<dbReference type="OrthoDB" id="919555at2"/>
<evidence type="ECO:0000256" key="1">
    <source>
        <dbReference type="ARBA" id="ARBA00022737"/>
    </source>
</evidence>
<dbReference type="SMART" id="SM00028">
    <property type="entry name" value="TPR"/>
    <property type="match status" value="4"/>
</dbReference>
<dbReference type="Pfam" id="PF14559">
    <property type="entry name" value="TPR_19"/>
    <property type="match status" value="2"/>
</dbReference>
<evidence type="ECO:0000256" key="4">
    <source>
        <dbReference type="SAM" id="SignalP"/>
    </source>
</evidence>
<evidence type="ECO:0000256" key="3">
    <source>
        <dbReference type="PROSITE-ProRule" id="PRU00339"/>
    </source>
</evidence>
<keyword evidence="4" id="KW-0732">Signal</keyword>
<dbReference type="SUPFAM" id="SSF48452">
    <property type="entry name" value="TPR-like"/>
    <property type="match status" value="2"/>
</dbReference>
<dbReference type="STRING" id="400055.SAMN04490243_0185"/>
<evidence type="ECO:0000313" key="6">
    <source>
        <dbReference type="Proteomes" id="UP000199534"/>
    </source>
</evidence>
<dbReference type="AlphaFoldDB" id="A0A1I6FN84"/>
<dbReference type="EMBL" id="FOYQ01000001">
    <property type="protein sequence ID" value="SFR31358.1"/>
    <property type="molecule type" value="Genomic_DNA"/>
</dbReference>
<evidence type="ECO:0000256" key="2">
    <source>
        <dbReference type="ARBA" id="ARBA00022803"/>
    </source>
</evidence>